<name>A0A3A4NZA6_ABYX5</name>
<dbReference type="InterPro" id="IPR017896">
    <property type="entry name" value="4Fe4S_Fe-S-bd"/>
</dbReference>
<dbReference type="SUPFAM" id="SSF51905">
    <property type="entry name" value="FAD/NAD(P)-binding domain"/>
    <property type="match status" value="1"/>
</dbReference>
<dbReference type="Proteomes" id="UP000265882">
    <property type="component" value="Unassembled WGS sequence"/>
</dbReference>
<dbReference type="Gene3D" id="3.30.70.20">
    <property type="match status" value="1"/>
</dbReference>
<proteinExistence type="predicted"/>
<evidence type="ECO:0000313" key="5">
    <source>
        <dbReference type="EMBL" id="RJP23905.1"/>
    </source>
</evidence>
<keyword evidence="1" id="KW-0479">Metal-binding</keyword>
<evidence type="ECO:0000313" key="6">
    <source>
        <dbReference type="Proteomes" id="UP000265882"/>
    </source>
</evidence>
<gene>
    <name evidence="5" type="ORF">C4520_05540</name>
</gene>
<evidence type="ECO:0000256" key="1">
    <source>
        <dbReference type="ARBA" id="ARBA00022723"/>
    </source>
</evidence>
<dbReference type="PANTHER" id="PTHR42783">
    <property type="entry name" value="GLUTAMATE SYNTHASE [NADPH] SMALL CHAIN"/>
    <property type="match status" value="1"/>
</dbReference>
<dbReference type="SUPFAM" id="SSF46548">
    <property type="entry name" value="alpha-helical ferredoxin"/>
    <property type="match status" value="2"/>
</dbReference>
<dbReference type="Pfam" id="PF07992">
    <property type="entry name" value="Pyr_redox_2"/>
    <property type="match status" value="1"/>
</dbReference>
<dbReference type="GO" id="GO:0046872">
    <property type="term" value="F:metal ion binding"/>
    <property type="evidence" value="ECO:0007669"/>
    <property type="project" value="UniProtKB-KW"/>
</dbReference>
<feature type="domain" description="4Fe-4S ferredoxin-type" evidence="4">
    <location>
        <begin position="586"/>
        <end position="615"/>
    </location>
</feature>
<dbReference type="InterPro" id="IPR009051">
    <property type="entry name" value="Helical_ferredxn"/>
</dbReference>
<dbReference type="Gene3D" id="3.50.50.60">
    <property type="entry name" value="FAD/NAD(P)-binding domain"/>
    <property type="match status" value="2"/>
</dbReference>
<accession>A0A3A4NZA6</accession>
<dbReference type="Gene3D" id="1.10.1060.10">
    <property type="entry name" value="Alpha-helical ferredoxin"/>
    <property type="match status" value="1"/>
</dbReference>
<dbReference type="InterPro" id="IPR028261">
    <property type="entry name" value="DPD_II"/>
</dbReference>
<protein>
    <submittedName>
        <fullName evidence="5">4Fe-4S dicluster domain-containing protein</fullName>
    </submittedName>
</protein>
<dbReference type="InterPro" id="IPR017900">
    <property type="entry name" value="4Fe4S_Fe_S_CS"/>
</dbReference>
<dbReference type="GO" id="GO:0016491">
    <property type="term" value="F:oxidoreductase activity"/>
    <property type="evidence" value="ECO:0007669"/>
    <property type="project" value="InterPro"/>
</dbReference>
<dbReference type="Pfam" id="PF00037">
    <property type="entry name" value="Fer4"/>
    <property type="match status" value="2"/>
</dbReference>
<dbReference type="SUPFAM" id="SSF54862">
    <property type="entry name" value="4Fe-4S ferredoxins"/>
    <property type="match status" value="1"/>
</dbReference>
<keyword evidence="3" id="KW-0411">Iron-sulfur</keyword>
<dbReference type="PANTHER" id="PTHR42783:SF3">
    <property type="entry name" value="GLUTAMATE SYNTHASE [NADPH] SMALL CHAIN-RELATED"/>
    <property type="match status" value="1"/>
</dbReference>
<comment type="caution">
    <text evidence="5">The sequence shown here is derived from an EMBL/GenBank/DDBJ whole genome shotgun (WGS) entry which is preliminary data.</text>
</comment>
<evidence type="ECO:0000256" key="2">
    <source>
        <dbReference type="ARBA" id="ARBA00023004"/>
    </source>
</evidence>
<dbReference type="InterPro" id="IPR023753">
    <property type="entry name" value="FAD/NAD-binding_dom"/>
</dbReference>
<dbReference type="InterPro" id="IPR036188">
    <property type="entry name" value="FAD/NAD-bd_sf"/>
</dbReference>
<evidence type="ECO:0000259" key="4">
    <source>
        <dbReference type="PROSITE" id="PS51379"/>
    </source>
</evidence>
<dbReference type="AlphaFoldDB" id="A0A3A4NZA6"/>
<sequence length="622" mass="68088">MLQYKVEVPDYRYWRRQINCQDACPVHTDARGYVRAISEGKDELAYLIARGPNPLASICGRICGAPCEVNCRRGKIDQPIAIRALKRFVADSFGPEAGTKGIESFKEWLQRNLLPQLCQGRDELLWLLRRQSPLSLKQKKVAIIGSGPAGLACAHDLALLGLQPIIYEMEPVAAGMLYLGVPEYRLPRDVIRAEVALIESLGAEIRCGIQIGKDIAFESLTREHDAVVVAVGAKRSRGLRLPGIDGPGVLGGVDFLRDVALRNPVDIGKRVVVIGGGNVAYDVSRTVLRQEFFDSARTAVRVPGVREVTLCCLESLIEMPADDVEIVEGAEEGITLRTSLGPKEIIRDDQGRVTGAVFQKVLRVYDENKRFAPEFDPAELTTIECDTVLLAVGQASDLSFIDPAQTGIEISDRGIPSINPQTMQSTAASVFFAGDVAHGPRLMIDAIASGKKAARSVFEFLTGNSLDPRALELHFEPPAYRREKGYERLARVKIPVTDPSLRLKDKSLSVEKGYNEARARVEASRCLDCGINTIFDSEKCVLCGGCADVCPTLCLRLVSLDNLESNDEIGALARSISLLDPGKPLSAIIKDEEKCIRCACCAMRCPTGAITMERFCFQEKLE</sequence>
<organism evidence="5 6">
    <name type="scientific">Abyssobacteria bacterium (strain SURF_5)</name>
    <dbReference type="NCBI Taxonomy" id="2093360"/>
    <lineage>
        <taxon>Bacteria</taxon>
        <taxon>Pseudomonadati</taxon>
        <taxon>Candidatus Hydrogenedentota</taxon>
        <taxon>Candidatus Abyssobacteria</taxon>
    </lineage>
</organism>
<dbReference type="PRINTS" id="PR00419">
    <property type="entry name" value="ADXRDTASE"/>
</dbReference>
<dbReference type="SUPFAM" id="SSF51971">
    <property type="entry name" value="Nucleotide-binding domain"/>
    <property type="match status" value="1"/>
</dbReference>
<evidence type="ECO:0000256" key="3">
    <source>
        <dbReference type="ARBA" id="ARBA00023014"/>
    </source>
</evidence>
<feature type="domain" description="4Fe-4S ferredoxin-type" evidence="4">
    <location>
        <begin position="531"/>
        <end position="560"/>
    </location>
</feature>
<dbReference type="PROSITE" id="PS51379">
    <property type="entry name" value="4FE4S_FER_2"/>
    <property type="match status" value="2"/>
</dbReference>
<dbReference type="EMBL" id="QZKU01000042">
    <property type="protein sequence ID" value="RJP23905.1"/>
    <property type="molecule type" value="Genomic_DNA"/>
</dbReference>
<dbReference type="GO" id="GO:0051536">
    <property type="term" value="F:iron-sulfur cluster binding"/>
    <property type="evidence" value="ECO:0007669"/>
    <property type="project" value="UniProtKB-KW"/>
</dbReference>
<dbReference type="PROSITE" id="PS00198">
    <property type="entry name" value="4FE4S_FER_1"/>
    <property type="match status" value="1"/>
</dbReference>
<reference evidence="5 6" key="1">
    <citation type="journal article" date="2017" name="ISME J.">
        <title>Energy and carbon metabolisms in a deep terrestrial subsurface fluid microbial community.</title>
        <authorList>
            <person name="Momper L."/>
            <person name="Jungbluth S.P."/>
            <person name="Lee M.D."/>
            <person name="Amend J.P."/>
        </authorList>
    </citation>
    <scope>NUCLEOTIDE SEQUENCE [LARGE SCALE GENOMIC DNA]</scope>
    <source>
        <strain evidence="5">SURF_5</strain>
    </source>
</reference>
<dbReference type="Pfam" id="PF14691">
    <property type="entry name" value="Fer4_20"/>
    <property type="match status" value="1"/>
</dbReference>
<keyword evidence="2" id="KW-0408">Iron</keyword>